<name>A0A812MQJ1_SYMPI</name>
<accession>A0A812MQJ1</accession>
<dbReference type="EMBL" id="CAJNIZ010009191">
    <property type="protein sequence ID" value="CAE7277386.1"/>
    <property type="molecule type" value="Genomic_DNA"/>
</dbReference>
<dbReference type="InterPro" id="IPR036278">
    <property type="entry name" value="Sialidase_sf"/>
</dbReference>
<proteinExistence type="predicted"/>
<dbReference type="Gene3D" id="2.60.120.920">
    <property type="match status" value="1"/>
</dbReference>
<feature type="domain" description="PAS" evidence="6">
    <location>
        <begin position="1191"/>
        <end position="1240"/>
    </location>
</feature>
<dbReference type="InterPro" id="IPR015915">
    <property type="entry name" value="Kelch-typ_b-propeller"/>
</dbReference>
<dbReference type="GO" id="GO:0005634">
    <property type="term" value="C:nucleus"/>
    <property type="evidence" value="ECO:0007669"/>
    <property type="project" value="TreeGrafter"/>
</dbReference>
<dbReference type="PROSITE" id="PS50112">
    <property type="entry name" value="PAS"/>
    <property type="match status" value="1"/>
</dbReference>
<reference evidence="7" key="1">
    <citation type="submission" date="2021-02" db="EMBL/GenBank/DDBJ databases">
        <authorList>
            <person name="Dougan E. K."/>
            <person name="Rhodes N."/>
            <person name="Thang M."/>
            <person name="Chan C."/>
        </authorList>
    </citation>
    <scope>NUCLEOTIDE SEQUENCE</scope>
</reference>
<dbReference type="Proteomes" id="UP000649617">
    <property type="component" value="Unassembled WGS sequence"/>
</dbReference>
<keyword evidence="1" id="KW-0285">Flavoprotein</keyword>
<dbReference type="SUPFAM" id="SSF117281">
    <property type="entry name" value="Kelch motif"/>
    <property type="match status" value="1"/>
</dbReference>
<dbReference type="Gene3D" id="2.120.10.80">
    <property type="entry name" value="Kelch-type beta propeller"/>
    <property type="match status" value="2"/>
</dbReference>
<sequence>MPPVPPRNAVPPARPEPPAAKAKAKGKPEKPDTKDGKKAKDAKTSPPGKGKGNSGKPGRSASKTGRTAIEAVVVDAIKEEPKLEKVTQIKGVEVTTGPQLPRKLLEKLVDLPFVAGYPKLSLEKVSFRPKVSERPAPPSPSLSPARSGTKVSERGAPQKSEPVVPLPQLAPAPEEEDGPMLLVAVASGVEPSQPRLLRVGPPDLVAKEMEFVRPFQEAYGPWSPEAQVVETFWQHDIMILSVAGGRCLLPAVAEQGAPKGVASFAQRFTEALSTGDQESITSAVSASLKASQLVCSWILMQPLLNGCEQQTVNLAQVFNNVENLILGHTEPQLGVEYYDGMAPDVVESQLGGPTSDGVGIPELNKMVSDLIPGMKQTRPSQFLVWFQGQMPSTGTKWNLPAWYSKSAAPIDFDCVLQDEDGQAWLSVCSANSSFLHYATVPATDNSLRNRHALTRLARWLLSGLLLYAPIESPGDQKHLRELLMILASIPDQGVENLATPAPPPEASLQVRFVWAFARRVIRCLCWHTTRRVDGKTVALEKPGLQMLWALLDNAIAMVPAARTRNNPERKRLALWASICFAVRLAVVSDKIEEPAWLSDRYKLWRPPEDGGLDVEGVAAHVHMIRFGLDESWSTDPVTKQLRSINWDDLPWEVLEREEDKVPLSECVVAEEGVDSTEHEKDVAGEHDATEVVAPPEESEDAKQQGVAKTMQTLEGTMGHLVRKELELKRRLVITGGLGAGKRSLSKTVMADLVLGQVWHGDIFRFPLRLSVEQLSQYLQAGAADALQQHFASCRHLAAACAWERAQAPPWPARLSHQVVRWGNRLLVLGGYSKERLKPLQDAWMSQDHGQTWEELPTPPWPARSGHQVVCWEDRLILLGGVGDEERRLRDAWQSSDGGETWQELPCPKWSARYGHRAVVVSLKVKEAATPHLLLMGGNAAGNKAMKDVWASDSGGFSWFELDPLPCSPRWNFSLAQFRNQIWITGGADEVRHLNDCWIMTQEVWPGPGSGSHSSRRKSDAFVEPKDENAWKHFSTSWSERALHQVLPFRGQLAVFGGVNGSGKVLADAWLSEDGETWHQLPHSSWVPVANRFGQQVVQLEDGRGMVVGGHGGGRDVFRSRLFALALEGLDEDLVNDNLVVDYLDRSFDIAKQWILMADIARPTFLQMHETQQLAFFFENARQLSVNSARILYKEVGFLIDSFPKPVVLADALVPDCPIVGASDSFARLCGYSRDEILGKNCRFLLKDVPGCCISRSGRKNLRSMIRMCRLIGLSAMGSTSCCQTNRKRDGETFLNMFAVGLVLLDEHPFLVGVQSEMGTADSTAHVKQDQHALIEQIRVILQQGLSENAAAVLAKEHFLPPRPRNLAGSPAFSPTALTERVILLNDRRTVMRREPCEIPNGCVVITEQPLRRTRQGLFFAVRMEGVLREGWHTSWPMLGMTEIPPTDMVRDGYPLRAEWCAKSVCIGGEFQAFVRDKARHYEGRGAASPDELQIFDGPRPRWQNRPTTPWDLGEGDVMGMLYTPQGDIHLMINYQSVLSFSTGKPLEARDYYALVDCRGQAYELMLLPYEMPVVGYMQELALQPLISHKVVDHVARTAASRAVSNCTFSISIADPSLPDMPLVAVSKAFEVMTGYTCEEIVGLNCRFLNHDCEMTTRQRYELRKSCQTGKPFTGLLENRRKSGELFVNLLDLRGLSVAKDAETGEQIWYLVGIQSDVTNLVDRDGQAPNEIRERHAVELQDVANNLRRELQHEFAELALTSRNAVIRETSHGAEVQVEFGKHTGENIVSVPAAPGIERGPKPNLVPMIALLSEPGWVKHDAEDDDSEPEQVDRHAKKTTHRLKTCSSLTGFQERVMSVPAVFRRQWSFGPIAGAFVLGISSALVCQLLLRQRK</sequence>
<comment type="caution">
    <text evidence="7">The sequence shown here is derived from an EMBL/GenBank/DDBJ whole genome shotgun (WGS) entry which is preliminary data.</text>
</comment>
<protein>
    <submittedName>
        <fullName evidence="7">PfyP protein</fullName>
    </submittedName>
</protein>
<dbReference type="SUPFAM" id="SSF55785">
    <property type="entry name" value="PYP-like sensor domain (PAS domain)"/>
    <property type="match status" value="2"/>
</dbReference>
<dbReference type="Pfam" id="PF13426">
    <property type="entry name" value="PAS_9"/>
    <property type="match status" value="2"/>
</dbReference>
<dbReference type="CDD" id="cd00130">
    <property type="entry name" value="PAS"/>
    <property type="match status" value="1"/>
</dbReference>
<feature type="compositionally biased region" description="Pro residues" evidence="4">
    <location>
        <begin position="1"/>
        <end position="18"/>
    </location>
</feature>
<dbReference type="InterPro" id="IPR006573">
    <property type="entry name" value="NHR_dom"/>
</dbReference>
<evidence type="ECO:0000256" key="1">
    <source>
        <dbReference type="ARBA" id="ARBA00022630"/>
    </source>
</evidence>
<dbReference type="InterPro" id="IPR000014">
    <property type="entry name" value="PAS"/>
</dbReference>
<evidence type="ECO:0000256" key="2">
    <source>
        <dbReference type="ARBA" id="ARBA00022643"/>
    </source>
</evidence>
<evidence type="ECO:0000313" key="8">
    <source>
        <dbReference type="Proteomes" id="UP000649617"/>
    </source>
</evidence>
<dbReference type="SUPFAM" id="SSF50939">
    <property type="entry name" value="Sialidases"/>
    <property type="match status" value="1"/>
</dbReference>
<dbReference type="SMART" id="SM00091">
    <property type="entry name" value="PAS"/>
    <property type="match status" value="2"/>
</dbReference>
<dbReference type="NCBIfam" id="TIGR00229">
    <property type="entry name" value="sensory_box"/>
    <property type="match status" value="1"/>
</dbReference>
<feature type="compositionally biased region" description="Basic and acidic residues" evidence="4">
    <location>
        <begin position="26"/>
        <end position="43"/>
    </location>
</feature>
<dbReference type="PANTHER" id="PTHR47429:SF2">
    <property type="entry name" value="PROTEIN TWIN LOV 1"/>
    <property type="match status" value="1"/>
</dbReference>
<keyword evidence="5" id="KW-0812">Transmembrane</keyword>
<evidence type="ECO:0000256" key="4">
    <source>
        <dbReference type="SAM" id="MobiDB-lite"/>
    </source>
</evidence>
<feature type="region of interest" description="Disordered" evidence="4">
    <location>
        <begin position="129"/>
        <end position="172"/>
    </location>
</feature>
<dbReference type="InterPro" id="IPR035965">
    <property type="entry name" value="PAS-like_dom_sf"/>
</dbReference>
<dbReference type="Pfam" id="PF07177">
    <property type="entry name" value="Neuralized"/>
    <property type="match status" value="1"/>
</dbReference>
<feature type="transmembrane region" description="Helical" evidence="5">
    <location>
        <begin position="1866"/>
        <end position="1889"/>
    </location>
</feature>
<keyword evidence="5" id="KW-0472">Membrane</keyword>
<dbReference type="Gene3D" id="3.30.450.20">
    <property type="entry name" value="PAS domain"/>
    <property type="match status" value="2"/>
</dbReference>
<keyword evidence="2" id="KW-0288">FMN</keyword>
<evidence type="ECO:0000256" key="3">
    <source>
        <dbReference type="ARBA" id="ARBA00022991"/>
    </source>
</evidence>
<gene>
    <name evidence="7" type="primary">pfyP</name>
    <name evidence="7" type="ORF">SPIL2461_LOCUS6203</name>
</gene>
<dbReference type="CDD" id="cd15482">
    <property type="entry name" value="Sialidase_non-viral"/>
    <property type="match status" value="1"/>
</dbReference>
<feature type="region of interest" description="Disordered" evidence="4">
    <location>
        <begin position="1"/>
        <end position="67"/>
    </location>
</feature>
<evidence type="ECO:0000256" key="5">
    <source>
        <dbReference type="SAM" id="Phobius"/>
    </source>
</evidence>
<evidence type="ECO:0000259" key="6">
    <source>
        <dbReference type="PROSITE" id="PS50112"/>
    </source>
</evidence>
<organism evidence="7 8">
    <name type="scientific">Symbiodinium pilosum</name>
    <name type="common">Dinoflagellate</name>
    <dbReference type="NCBI Taxonomy" id="2952"/>
    <lineage>
        <taxon>Eukaryota</taxon>
        <taxon>Sar</taxon>
        <taxon>Alveolata</taxon>
        <taxon>Dinophyceae</taxon>
        <taxon>Suessiales</taxon>
        <taxon>Symbiodiniaceae</taxon>
        <taxon>Symbiodinium</taxon>
    </lineage>
</organism>
<dbReference type="InterPro" id="IPR043136">
    <property type="entry name" value="B30.2/SPRY_sf"/>
</dbReference>
<dbReference type="PANTHER" id="PTHR47429">
    <property type="entry name" value="PROTEIN TWIN LOV 1"/>
    <property type="match status" value="1"/>
</dbReference>
<keyword evidence="8" id="KW-1185">Reference proteome</keyword>
<keyword evidence="5" id="KW-1133">Transmembrane helix</keyword>
<evidence type="ECO:0000313" key="7">
    <source>
        <dbReference type="EMBL" id="CAE7277386.1"/>
    </source>
</evidence>
<dbReference type="OrthoDB" id="432483at2759"/>
<keyword evidence="3" id="KW-0157">Chromophore</keyword>
<feature type="region of interest" description="Disordered" evidence="4">
    <location>
        <begin position="1819"/>
        <end position="1838"/>
    </location>
</feature>